<evidence type="ECO:0000256" key="1">
    <source>
        <dbReference type="SAM" id="Phobius"/>
    </source>
</evidence>
<reference evidence="2 3" key="1">
    <citation type="submission" date="2020-03" db="EMBL/GenBank/DDBJ databases">
        <title>Dissostichus mawsoni Genome sequencing and assembly.</title>
        <authorList>
            <person name="Park H."/>
        </authorList>
    </citation>
    <scope>NUCLEOTIDE SEQUENCE [LARGE SCALE GENOMIC DNA]</scope>
    <source>
        <strain evidence="2">DM0001</strain>
        <tissue evidence="2">Muscle</tissue>
    </source>
</reference>
<evidence type="ECO:0000313" key="3">
    <source>
        <dbReference type="Proteomes" id="UP000518266"/>
    </source>
</evidence>
<sequence>MVKNIYTYSSSTLCAMLQQLCKGLSGESRRDDLELFKGAQEVQGVKCGNTDRSWPVSTLKEDFQVGGPLLLASIVGGVVSLLSSALRLSAAEKTRMRQSFFEAQEEDMRKECSVRRTSTLDDWKPSVGGDVTV</sequence>
<comment type="caution">
    <text evidence="2">The sequence shown here is derived from an EMBL/GenBank/DDBJ whole genome shotgun (WGS) entry which is preliminary data.</text>
</comment>
<proteinExistence type="predicted"/>
<dbReference type="AlphaFoldDB" id="A0A7J5XLF8"/>
<protein>
    <submittedName>
        <fullName evidence="2">Uncharacterized protein</fullName>
    </submittedName>
</protein>
<evidence type="ECO:0000313" key="2">
    <source>
        <dbReference type="EMBL" id="KAF3837914.1"/>
    </source>
</evidence>
<name>A0A7J5XLF8_DISMA</name>
<dbReference type="EMBL" id="JAAKFY010000022">
    <property type="protein sequence ID" value="KAF3837914.1"/>
    <property type="molecule type" value="Genomic_DNA"/>
</dbReference>
<accession>A0A7J5XLF8</accession>
<keyword evidence="1" id="KW-1133">Transmembrane helix</keyword>
<organism evidence="2 3">
    <name type="scientific">Dissostichus mawsoni</name>
    <name type="common">Antarctic cod</name>
    <dbReference type="NCBI Taxonomy" id="36200"/>
    <lineage>
        <taxon>Eukaryota</taxon>
        <taxon>Metazoa</taxon>
        <taxon>Chordata</taxon>
        <taxon>Craniata</taxon>
        <taxon>Vertebrata</taxon>
        <taxon>Euteleostomi</taxon>
        <taxon>Actinopterygii</taxon>
        <taxon>Neopterygii</taxon>
        <taxon>Teleostei</taxon>
        <taxon>Neoteleostei</taxon>
        <taxon>Acanthomorphata</taxon>
        <taxon>Eupercaria</taxon>
        <taxon>Perciformes</taxon>
        <taxon>Notothenioidei</taxon>
        <taxon>Nototheniidae</taxon>
        <taxon>Dissostichus</taxon>
    </lineage>
</organism>
<keyword evidence="1" id="KW-0812">Transmembrane</keyword>
<feature type="transmembrane region" description="Helical" evidence="1">
    <location>
        <begin position="69"/>
        <end position="88"/>
    </location>
</feature>
<gene>
    <name evidence="2" type="ORF">F7725_009682</name>
</gene>
<keyword evidence="1" id="KW-0472">Membrane</keyword>
<keyword evidence="3" id="KW-1185">Reference proteome</keyword>
<dbReference type="Proteomes" id="UP000518266">
    <property type="component" value="Unassembled WGS sequence"/>
</dbReference>